<evidence type="ECO:0000256" key="1">
    <source>
        <dbReference type="SAM" id="MobiDB-lite"/>
    </source>
</evidence>
<reference evidence="2 3" key="1">
    <citation type="journal article" date="2019" name="Mol. Biol. Evol.">
        <title>Blast fungal genomes show frequent chromosomal changes, gene gains and losses, and effector gene turnover.</title>
        <authorList>
            <person name="Gomez Luciano L.B."/>
            <person name="Jason Tsai I."/>
            <person name="Chuma I."/>
            <person name="Tosa Y."/>
            <person name="Chen Y.H."/>
            <person name="Li J.Y."/>
            <person name="Li M.Y."/>
            <person name="Jade Lu M.Y."/>
            <person name="Nakayashiki H."/>
            <person name="Li W.H."/>
        </authorList>
    </citation>
    <scope>NUCLEOTIDE SEQUENCE [LARGE SCALE GENOMIC DNA]</scope>
    <source>
        <strain evidence="2">MZ5-1-6</strain>
    </source>
</reference>
<accession>A0A4P7N702</accession>
<dbReference type="AlphaFoldDB" id="A0A4P7N702"/>
<sequence length="107" mass="11303">MFKQALRKPLTGAVVQQQRVRSLHRDAPYLFSMPAEVDAARKASVATPTASTIPSTSFSAGSSASSATAQQSAQRRGFSLYQDAPYLCSLPEEVKAIKTDGASAAPN</sequence>
<organism evidence="2 3">
    <name type="scientific">Pyricularia oryzae</name>
    <name type="common">Rice blast fungus</name>
    <name type="synonym">Magnaporthe oryzae</name>
    <dbReference type="NCBI Taxonomy" id="318829"/>
    <lineage>
        <taxon>Eukaryota</taxon>
        <taxon>Fungi</taxon>
        <taxon>Dikarya</taxon>
        <taxon>Ascomycota</taxon>
        <taxon>Pezizomycotina</taxon>
        <taxon>Sordariomycetes</taxon>
        <taxon>Sordariomycetidae</taxon>
        <taxon>Magnaporthales</taxon>
        <taxon>Pyriculariaceae</taxon>
        <taxon>Pyricularia</taxon>
    </lineage>
</organism>
<evidence type="ECO:0000313" key="3">
    <source>
        <dbReference type="Proteomes" id="UP000294847"/>
    </source>
</evidence>
<proteinExistence type="predicted"/>
<dbReference type="EMBL" id="CP034206">
    <property type="protein sequence ID" value="QBZ58219.1"/>
    <property type="molecule type" value="Genomic_DNA"/>
</dbReference>
<gene>
    <name evidence="2" type="ORF">PoMZ_03164</name>
</gene>
<evidence type="ECO:0000313" key="2">
    <source>
        <dbReference type="EMBL" id="QBZ58219.1"/>
    </source>
</evidence>
<feature type="compositionally biased region" description="Low complexity" evidence="1">
    <location>
        <begin position="43"/>
        <end position="74"/>
    </location>
</feature>
<dbReference type="VEuPathDB" id="FungiDB:M_BR32_EuGene_00121811"/>
<name>A0A4P7N702_PYROR</name>
<protein>
    <submittedName>
        <fullName evidence="2">Uncharacterized protein</fullName>
    </submittedName>
</protein>
<feature type="region of interest" description="Disordered" evidence="1">
    <location>
        <begin position="41"/>
        <end position="74"/>
    </location>
</feature>
<dbReference type="Proteomes" id="UP000294847">
    <property type="component" value="Chromosome 3"/>
</dbReference>